<dbReference type="AlphaFoldDB" id="A0A1S3WBP5"/>
<feature type="domain" description="RING-type" evidence="5">
    <location>
        <begin position="199"/>
        <end position="238"/>
    </location>
</feature>
<dbReference type="Gene3D" id="3.30.40.10">
    <property type="entry name" value="Zinc/RING finger domain, C3HC4 (zinc finger)"/>
    <property type="match status" value="1"/>
</dbReference>
<proteinExistence type="predicted"/>
<dbReference type="GO" id="GO:0045087">
    <property type="term" value="P:innate immune response"/>
    <property type="evidence" value="ECO:0007669"/>
    <property type="project" value="UniProtKB-KW"/>
</dbReference>
<dbReference type="OrthoDB" id="6078042at2759"/>
<evidence type="ECO:0000313" key="8">
    <source>
        <dbReference type="RefSeq" id="XP_016043755.2"/>
    </source>
</evidence>
<dbReference type="GeneID" id="103113791"/>
<dbReference type="InParanoid" id="A0A1S3WBP5"/>
<evidence type="ECO:0000256" key="3">
    <source>
        <dbReference type="ARBA" id="ARBA00022833"/>
    </source>
</evidence>
<dbReference type="PANTHER" id="PTHR12429">
    <property type="entry name" value="NEURALIZED"/>
    <property type="match status" value="1"/>
</dbReference>
<evidence type="ECO:0000256" key="1">
    <source>
        <dbReference type="ARBA" id="ARBA00022723"/>
    </source>
</evidence>
<dbReference type="Pfam" id="PF07177">
    <property type="entry name" value="Neuralized"/>
    <property type="match status" value="1"/>
</dbReference>
<feature type="domain" description="NHR" evidence="6">
    <location>
        <begin position="17"/>
        <end position="173"/>
    </location>
</feature>
<keyword evidence="1" id="KW-0479">Metal-binding</keyword>
<accession>A0A1S3WBP5</accession>
<dbReference type="Proteomes" id="UP001652624">
    <property type="component" value="Chromosome 3"/>
</dbReference>
<evidence type="ECO:0000256" key="2">
    <source>
        <dbReference type="ARBA" id="ARBA00022771"/>
    </source>
</evidence>
<evidence type="ECO:0000256" key="4">
    <source>
        <dbReference type="PROSITE-ProRule" id="PRU00175"/>
    </source>
</evidence>
<gene>
    <name evidence="8" type="primary">NEURL3</name>
</gene>
<dbReference type="eggNOG" id="KOG4625">
    <property type="taxonomic scope" value="Eukaryota"/>
</dbReference>
<keyword evidence="7" id="KW-1185">Reference proteome</keyword>
<dbReference type="RefSeq" id="XP_016043755.2">
    <property type="nucleotide sequence ID" value="XM_016188269.2"/>
</dbReference>
<protein>
    <submittedName>
        <fullName evidence="8">E3 ubiquitin-protein ligase NEURL3</fullName>
    </submittedName>
</protein>
<dbReference type="InterPro" id="IPR001841">
    <property type="entry name" value="Znf_RING"/>
</dbReference>
<sequence length="250" mass="27915">MGAQFCYHAASKTPLETLRFHAEAKGAQVRLDSQGSIASRCATFHDGIVFSQRPVLPREPVTVRVLRHEKQWQGGLRVGFTRLDPAHVPASSLPPYVCPDLVQQSPTWAAVVPECFVLEGNVVSFWFSRHGWLLAEVNAEPPIVLRRDVAMGAPLWAVMDVYGTTKAIELLDNTLPRTMPSVLSGDFLRDPKDTAGQECAVCFHDAANTYLVPCGHSDFCYHCAWRVFRETAKCPICRWKIEDVARLHLC</sequence>
<dbReference type="FunCoup" id="A0A1S3WBP5">
    <property type="interactions" value="114"/>
</dbReference>
<dbReference type="CTD" id="93082"/>
<reference evidence="8" key="1">
    <citation type="submission" date="2025-08" db="UniProtKB">
        <authorList>
            <consortium name="RefSeq"/>
        </authorList>
    </citation>
    <scope>IDENTIFICATION</scope>
</reference>
<dbReference type="GO" id="GO:0061630">
    <property type="term" value="F:ubiquitin protein ligase activity"/>
    <property type="evidence" value="ECO:0007669"/>
    <property type="project" value="UniProtKB-EC"/>
</dbReference>
<dbReference type="SMART" id="SM00588">
    <property type="entry name" value="NEUZ"/>
    <property type="match status" value="1"/>
</dbReference>
<dbReference type="InterPro" id="IPR043136">
    <property type="entry name" value="B30.2/SPRY_sf"/>
</dbReference>
<dbReference type="SMART" id="SM00184">
    <property type="entry name" value="RING"/>
    <property type="match status" value="1"/>
</dbReference>
<keyword evidence="3" id="KW-0862">Zinc</keyword>
<dbReference type="GO" id="GO:0008270">
    <property type="term" value="F:zinc ion binding"/>
    <property type="evidence" value="ECO:0007669"/>
    <property type="project" value="UniProtKB-KW"/>
</dbReference>
<dbReference type="PROSITE" id="PS50089">
    <property type="entry name" value="ZF_RING_2"/>
    <property type="match status" value="1"/>
</dbReference>
<dbReference type="PROSITE" id="PS51065">
    <property type="entry name" value="NHR"/>
    <property type="match status" value="1"/>
</dbReference>
<evidence type="ECO:0000259" key="5">
    <source>
        <dbReference type="PROSITE" id="PS50089"/>
    </source>
</evidence>
<dbReference type="InterPro" id="IPR006573">
    <property type="entry name" value="NHR_dom"/>
</dbReference>
<dbReference type="PANTHER" id="PTHR12429:SF9">
    <property type="entry name" value="E3 UBIQUITIN-PROTEIN LIGASE NEURL3"/>
    <property type="match status" value="1"/>
</dbReference>
<dbReference type="SUPFAM" id="SSF57850">
    <property type="entry name" value="RING/U-box"/>
    <property type="match status" value="1"/>
</dbReference>
<dbReference type="InterPro" id="IPR037962">
    <property type="entry name" value="Neuralized"/>
</dbReference>
<name>A0A1S3WBP5_ERIEU</name>
<organism evidence="7 8">
    <name type="scientific">Erinaceus europaeus</name>
    <name type="common">Western European hedgehog</name>
    <dbReference type="NCBI Taxonomy" id="9365"/>
    <lineage>
        <taxon>Eukaryota</taxon>
        <taxon>Metazoa</taxon>
        <taxon>Chordata</taxon>
        <taxon>Craniata</taxon>
        <taxon>Vertebrata</taxon>
        <taxon>Euteleostomi</taxon>
        <taxon>Mammalia</taxon>
        <taxon>Eutheria</taxon>
        <taxon>Laurasiatheria</taxon>
        <taxon>Eulipotyphla</taxon>
        <taxon>Erinaceidae</taxon>
        <taxon>Erinaceinae</taxon>
        <taxon>Erinaceus</taxon>
    </lineage>
</organism>
<dbReference type="Pfam" id="PF13920">
    <property type="entry name" value="zf-C3HC4_3"/>
    <property type="match status" value="1"/>
</dbReference>
<dbReference type="InterPro" id="IPR013083">
    <property type="entry name" value="Znf_RING/FYVE/PHD"/>
</dbReference>
<dbReference type="Gene3D" id="2.60.120.920">
    <property type="match status" value="1"/>
</dbReference>
<dbReference type="GO" id="GO:0005737">
    <property type="term" value="C:cytoplasm"/>
    <property type="evidence" value="ECO:0007669"/>
    <property type="project" value="UniProtKB-SubCell"/>
</dbReference>
<evidence type="ECO:0000259" key="6">
    <source>
        <dbReference type="PROSITE" id="PS51065"/>
    </source>
</evidence>
<keyword evidence="2 4" id="KW-0863">Zinc-finger</keyword>
<evidence type="ECO:0000313" key="7">
    <source>
        <dbReference type="Proteomes" id="UP001652624"/>
    </source>
</evidence>